<reference evidence="3" key="1">
    <citation type="submission" date="2014-01" db="EMBL/GenBank/DDBJ databases">
        <title>The Genome Sequence of Anopheles melas CM1001059_A (V2).</title>
        <authorList>
            <consortium name="The Broad Institute Genomics Platform"/>
            <person name="Neafsey D.E."/>
            <person name="Besansky N."/>
            <person name="Howell P."/>
            <person name="Walton C."/>
            <person name="Young S.K."/>
            <person name="Zeng Q."/>
            <person name="Gargeya S."/>
            <person name="Fitzgerald M."/>
            <person name="Haas B."/>
            <person name="Abouelleil A."/>
            <person name="Allen A.W."/>
            <person name="Alvarado L."/>
            <person name="Arachchi H.M."/>
            <person name="Berlin A.M."/>
            <person name="Chapman S.B."/>
            <person name="Gainer-Dewar J."/>
            <person name="Goldberg J."/>
            <person name="Griggs A."/>
            <person name="Gujja S."/>
            <person name="Hansen M."/>
            <person name="Howarth C."/>
            <person name="Imamovic A."/>
            <person name="Ireland A."/>
            <person name="Larimer J."/>
            <person name="McCowan C."/>
            <person name="Murphy C."/>
            <person name="Pearson M."/>
            <person name="Poon T.W."/>
            <person name="Priest M."/>
            <person name="Roberts A."/>
            <person name="Saif S."/>
            <person name="Shea T."/>
            <person name="Sisk P."/>
            <person name="Sykes S."/>
            <person name="Wortman J."/>
            <person name="Nusbaum C."/>
            <person name="Birren B."/>
        </authorList>
    </citation>
    <scope>NUCLEOTIDE SEQUENCE [LARGE SCALE GENOMIC DNA]</scope>
    <source>
        <strain evidence="3">CM1001059</strain>
    </source>
</reference>
<reference evidence="2" key="2">
    <citation type="submission" date="2020-05" db="UniProtKB">
        <authorList>
            <consortium name="EnsemblMetazoa"/>
        </authorList>
    </citation>
    <scope>IDENTIFICATION</scope>
    <source>
        <strain evidence="2">CM1001059</strain>
    </source>
</reference>
<feature type="compositionally biased region" description="Polar residues" evidence="1">
    <location>
        <begin position="1"/>
        <end position="13"/>
    </location>
</feature>
<proteinExistence type="predicted"/>
<dbReference type="Proteomes" id="UP000075902">
    <property type="component" value="Unassembled WGS sequence"/>
</dbReference>
<evidence type="ECO:0000313" key="3">
    <source>
        <dbReference type="Proteomes" id="UP000075902"/>
    </source>
</evidence>
<dbReference type="AlphaFoldDB" id="A0A182TFH8"/>
<name>A0A182TFH8_9DIPT</name>
<sequence>MEPSAPEQQQQRATAVGYGQRTKDSATFEYRTVRIQQNCQQQVIYSTSGSSSSSSTSASSSSTVHRSTRAGESALGSSAAASRLMLTMGRPNHQLPPGLSLFGCAGGANYQRCKL</sequence>
<evidence type="ECO:0000256" key="1">
    <source>
        <dbReference type="SAM" id="MobiDB-lite"/>
    </source>
</evidence>
<accession>A0A182TFH8</accession>
<feature type="compositionally biased region" description="Low complexity" evidence="1">
    <location>
        <begin position="46"/>
        <end position="63"/>
    </location>
</feature>
<keyword evidence="3" id="KW-1185">Reference proteome</keyword>
<dbReference type="VEuPathDB" id="VectorBase:AMEC001380"/>
<dbReference type="EnsemblMetazoa" id="AMEC001380-RA">
    <property type="protein sequence ID" value="AMEC001380-PA"/>
    <property type="gene ID" value="AMEC001380"/>
</dbReference>
<evidence type="ECO:0000313" key="2">
    <source>
        <dbReference type="EnsemblMetazoa" id="AMEC001380-PA"/>
    </source>
</evidence>
<protein>
    <submittedName>
        <fullName evidence="2">Uncharacterized protein</fullName>
    </submittedName>
</protein>
<feature type="region of interest" description="Disordered" evidence="1">
    <location>
        <begin position="1"/>
        <end position="21"/>
    </location>
</feature>
<organism evidence="2 3">
    <name type="scientific">Anopheles melas</name>
    <dbReference type="NCBI Taxonomy" id="34690"/>
    <lineage>
        <taxon>Eukaryota</taxon>
        <taxon>Metazoa</taxon>
        <taxon>Ecdysozoa</taxon>
        <taxon>Arthropoda</taxon>
        <taxon>Hexapoda</taxon>
        <taxon>Insecta</taxon>
        <taxon>Pterygota</taxon>
        <taxon>Neoptera</taxon>
        <taxon>Endopterygota</taxon>
        <taxon>Diptera</taxon>
        <taxon>Nematocera</taxon>
        <taxon>Culicoidea</taxon>
        <taxon>Culicidae</taxon>
        <taxon>Anophelinae</taxon>
        <taxon>Anopheles</taxon>
    </lineage>
</organism>
<feature type="region of interest" description="Disordered" evidence="1">
    <location>
        <begin position="44"/>
        <end position="77"/>
    </location>
</feature>